<dbReference type="EMBL" id="VSSQ01002543">
    <property type="protein sequence ID" value="MPM16050.1"/>
    <property type="molecule type" value="Genomic_DNA"/>
</dbReference>
<protein>
    <submittedName>
        <fullName evidence="2">Uncharacterized protein</fullName>
    </submittedName>
</protein>
<keyword evidence="1" id="KW-0472">Membrane</keyword>
<accession>A0A644XIL4</accession>
<proteinExistence type="predicted"/>
<sequence>MMSLNKTELKGITKELLTIGAYVALTFGAAFLIMR</sequence>
<reference evidence="2" key="1">
    <citation type="submission" date="2019-08" db="EMBL/GenBank/DDBJ databases">
        <authorList>
            <person name="Kucharzyk K."/>
            <person name="Murdoch R.W."/>
            <person name="Higgins S."/>
            <person name="Loffler F."/>
        </authorList>
    </citation>
    <scope>NUCLEOTIDE SEQUENCE</scope>
</reference>
<organism evidence="2">
    <name type="scientific">bioreactor metagenome</name>
    <dbReference type="NCBI Taxonomy" id="1076179"/>
    <lineage>
        <taxon>unclassified sequences</taxon>
        <taxon>metagenomes</taxon>
        <taxon>ecological metagenomes</taxon>
    </lineage>
</organism>
<evidence type="ECO:0000313" key="2">
    <source>
        <dbReference type="EMBL" id="MPM16050.1"/>
    </source>
</evidence>
<feature type="transmembrane region" description="Helical" evidence="1">
    <location>
        <begin position="16"/>
        <end position="34"/>
    </location>
</feature>
<keyword evidence="1" id="KW-0812">Transmembrane</keyword>
<evidence type="ECO:0000256" key="1">
    <source>
        <dbReference type="SAM" id="Phobius"/>
    </source>
</evidence>
<gene>
    <name evidence="2" type="ORF">SDC9_62424</name>
</gene>
<comment type="caution">
    <text evidence="2">The sequence shown here is derived from an EMBL/GenBank/DDBJ whole genome shotgun (WGS) entry which is preliminary data.</text>
</comment>
<dbReference type="AlphaFoldDB" id="A0A644XIL4"/>
<name>A0A644XIL4_9ZZZZ</name>
<keyword evidence="1" id="KW-1133">Transmembrane helix</keyword>